<dbReference type="AlphaFoldDB" id="F4RXY0"/>
<sequence>MTVPFKKELKGLPTLYARVVMCAMINQTFWSGQFCMQTKDSGVDDIDKNLKQISPPTHNHSLDLATLSTLQQFTNTILKPNDSDPSLLQKIFASLYSPLQTIFTASTSKNYYKTTDPFKVDSYIHMSDITLCEASRGNTNDEVTHPNYQLPDPKERIWYELCESLGWYWPPLSPKTDENYARSRVLVHFGRLNSLTQSEILKFNQRSNGENYNPNRIERYWTTWHLRAIFLEAIEWAVNGYSSDPDLLIFRDFTSNSELTWLDLNHFRSEKLLAKQIDFPVGIHFYATDPLQGAGPSLPHLLKAQVSKIDLDKSPSQGFWSIGFQRTPYPTHEINFSHSEAYPSVHVPHHLGKIGEIWVEHGKAGVENRILFRKTVAEDDLSILIWPQYQPAHLDQKRPLTQLPRIPAYADEIVEITVRFDWASQTSEDSSIWRPNHYNWPNPTTRYSHYVKRPITMPLERSVGSLEDEKTNSTEIDGDFLRKRIKTLTPESKETDSNSDHDHSPSQNLSSSRLKRSIDQVNRSEKKQIKVVEKIVSPRLMIRLPSSIESRKVDTDTDIDADTNQAQPSSRRKRSNSGVSVTRRTSLPRASKTKNTET</sequence>
<keyword evidence="3" id="KW-1185">Reference proteome</keyword>
<evidence type="ECO:0000313" key="2">
    <source>
        <dbReference type="EMBL" id="EGG02810.1"/>
    </source>
</evidence>
<dbReference type="OrthoDB" id="2505225at2759"/>
<dbReference type="HOGENOM" id="CLU_456399_0_0_1"/>
<accession>F4RXY0</accession>
<dbReference type="KEGG" id="mlr:MELLADRAFT_66115"/>
<protein>
    <submittedName>
        <fullName evidence="2">Uncharacterized protein</fullName>
    </submittedName>
</protein>
<dbReference type="InParanoid" id="F4RXY0"/>
<reference evidence="3" key="1">
    <citation type="journal article" date="2011" name="Proc. Natl. Acad. Sci. U.S.A.">
        <title>Obligate biotrophy features unraveled by the genomic analysis of rust fungi.</title>
        <authorList>
            <person name="Duplessis S."/>
            <person name="Cuomo C.A."/>
            <person name="Lin Y.-C."/>
            <person name="Aerts A."/>
            <person name="Tisserant E."/>
            <person name="Veneault-Fourrey C."/>
            <person name="Joly D.L."/>
            <person name="Hacquard S."/>
            <person name="Amselem J."/>
            <person name="Cantarel B.L."/>
            <person name="Chiu R."/>
            <person name="Coutinho P.M."/>
            <person name="Feau N."/>
            <person name="Field M."/>
            <person name="Frey P."/>
            <person name="Gelhaye E."/>
            <person name="Goldberg J."/>
            <person name="Grabherr M.G."/>
            <person name="Kodira C.D."/>
            <person name="Kohler A."/>
            <person name="Kuees U."/>
            <person name="Lindquist E.A."/>
            <person name="Lucas S.M."/>
            <person name="Mago R."/>
            <person name="Mauceli E."/>
            <person name="Morin E."/>
            <person name="Murat C."/>
            <person name="Pangilinan J.L."/>
            <person name="Park R."/>
            <person name="Pearson M."/>
            <person name="Quesneville H."/>
            <person name="Rouhier N."/>
            <person name="Sakthikumar S."/>
            <person name="Salamov A.A."/>
            <person name="Schmutz J."/>
            <person name="Selles B."/>
            <person name="Shapiro H."/>
            <person name="Tanguay P."/>
            <person name="Tuskan G.A."/>
            <person name="Henrissat B."/>
            <person name="Van de Peer Y."/>
            <person name="Rouze P."/>
            <person name="Ellis J.G."/>
            <person name="Dodds P.N."/>
            <person name="Schein J.E."/>
            <person name="Zhong S."/>
            <person name="Hamelin R.C."/>
            <person name="Grigoriev I.V."/>
            <person name="Szabo L.J."/>
            <person name="Martin F."/>
        </authorList>
    </citation>
    <scope>NUCLEOTIDE SEQUENCE [LARGE SCALE GENOMIC DNA]</scope>
    <source>
        <strain evidence="3">98AG31 / pathotype 3-4-7</strain>
    </source>
</reference>
<feature type="compositionally biased region" description="Polar residues" evidence="1">
    <location>
        <begin position="576"/>
        <end position="585"/>
    </location>
</feature>
<feature type="compositionally biased region" description="Basic and acidic residues" evidence="1">
    <location>
        <begin position="516"/>
        <end position="527"/>
    </location>
</feature>
<feature type="compositionally biased region" description="Basic and acidic residues" evidence="1">
    <location>
        <begin position="491"/>
        <end position="504"/>
    </location>
</feature>
<gene>
    <name evidence="2" type="ORF">MELLADRAFT_66115</name>
</gene>
<dbReference type="VEuPathDB" id="FungiDB:MELLADRAFT_66115"/>
<feature type="region of interest" description="Disordered" evidence="1">
    <location>
        <begin position="553"/>
        <end position="598"/>
    </location>
</feature>
<dbReference type="EMBL" id="GL883128">
    <property type="protein sequence ID" value="EGG02810.1"/>
    <property type="molecule type" value="Genomic_DNA"/>
</dbReference>
<dbReference type="Proteomes" id="UP000001072">
    <property type="component" value="Unassembled WGS sequence"/>
</dbReference>
<dbReference type="GeneID" id="18930560"/>
<dbReference type="RefSeq" id="XP_007413923.1">
    <property type="nucleotide sequence ID" value="XM_007413861.1"/>
</dbReference>
<evidence type="ECO:0000256" key="1">
    <source>
        <dbReference type="SAM" id="MobiDB-lite"/>
    </source>
</evidence>
<feature type="region of interest" description="Disordered" evidence="1">
    <location>
        <begin position="462"/>
        <end position="527"/>
    </location>
</feature>
<proteinExistence type="predicted"/>
<name>F4RXY0_MELLP</name>
<evidence type="ECO:0000313" key="3">
    <source>
        <dbReference type="Proteomes" id="UP000001072"/>
    </source>
</evidence>
<organism evidence="3">
    <name type="scientific">Melampsora larici-populina (strain 98AG31 / pathotype 3-4-7)</name>
    <name type="common">Poplar leaf rust fungus</name>
    <dbReference type="NCBI Taxonomy" id="747676"/>
    <lineage>
        <taxon>Eukaryota</taxon>
        <taxon>Fungi</taxon>
        <taxon>Dikarya</taxon>
        <taxon>Basidiomycota</taxon>
        <taxon>Pucciniomycotina</taxon>
        <taxon>Pucciniomycetes</taxon>
        <taxon>Pucciniales</taxon>
        <taxon>Melampsoraceae</taxon>
        <taxon>Melampsora</taxon>
    </lineage>
</organism>